<dbReference type="Gene3D" id="3.40.50.300">
    <property type="entry name" value="P-loop containing nucleotide triphosphate hydrolases"/>
    <property type="match status" value="1"/>
</dbReference>
<evidence type="ECO:0000256" key="9">
    <source>
        <dbReference type="RuleBase" id="RU364122"/>
    </source>
</evidence>
<keyword evidence="6" id="KW-1133">Transmembrane helix</keyword>
<dbReference type="GO" id="GO:0016740">
    <property type="term" value="F:transferase activity"/>
    <property type="evidence" value="ECO:0007669"/>
    <property type="project" value="UniProtKB-KW"/>
</dbReference>
<gene>
    <name evidence="11" type="ORF">M9458_020109</name>
</gene>
<evidence type="ECO:0000256" key="4">
    <source>
        <dbReference type="ARBA" id="ARBA00022692"/>
    </source>
</evidence>
<dbReference type="EC" id="2.8.2.-" evidence="9"/>
<keyword evidence="5 9" id="KW-0735">Signal-anchor</keyword>
<comment type="catalytic activity">
    <reaction evidence="9">
        <text>alpha-D-glucosaminyl-[heparan sulfate](n) + 3'-phosphoadenylyl sulfate = 6-sulfo-alpha-D-glucosaminyl-[heparan sulfate](n) + adenosine 3',5'-bisphosphate + H(+)</text>
        <dbReference type="Rhea" id="RHEA:56604"/>
        <dbReference type="Rhea" id="RHEA-COMP:9830"/>
        <dbReference type="Rhea" id="RHEA-COMP:14621"/>
        <dbReference type="ChEBI" id="CHEBI:15378"/>
        <dbReference type="ChEBI" id="CHEBI:58339"/>
        <dbReference type="ChEBI" id="CHEBI:58343"/>
        <dbReference type="ChEBI" id="CHEBI:58388"/>
        <dbReference type="ChEBI" id="CHEBI:140604"/>
    </reaction>
</comment>
<dbReference type="Pfam" id="PF03567">
    <property type="entry name" value="Sulfotransfer_2"/>
    <property type="match status" value="1"/>
</dbReference>
<dbReference type="AlphaFoldDB" id="A0ABD0QFC0"/>
<comment type="function">
    <text evidence="9">6-O-sulfation enzyme which catalyzes the transfer of sulfate from 3'-phosphoadenosine 5'-phosphosulfate (PAPS) to position 6 of the N-sulfoglucosamine residue (GlcNS) of heparan sulfate.</text>
</comment>
<feature type="region of interest" description="Disordered" evidence="10">
    <location>
        <begin position="25"/>
        <end position="55"/>
    </location>
</feature>
<protein>
    <recommendedName>
        <fullName evidence="9">Heparan-sulfate 6-O-sulfotransferase</fullName>
        <ecNumber evidence="9">2.8.2.-</ecNumber>
    </recommendedName>
</protein>
<keyword evidence="8" id="KW-0325">Glycoprotein</keyword>
<keyword evidence="4" id="KW-0812">Transmembrane</keyword>
<comment type="caution">
    <text evidence="11">The sequence shown here is derived from an EMBL/GenBank/DDBJ whole genome shotgun (WGS) entry which is preliminary data.</text>
</comment>
<keyword evidence="3 9" id="KW-0808">Transferase</keyword>
<accession>A0ABD0QFC0</accession>
<dbReference type="EMBL" id="JAMKFB020000009">
    <property type="protein sequence ID" value="KAL0184413.1"/>
    <property type="molecule type" value="Genomic_DNA"/>
</dbReference>
<keyword evidence="7 9" id="KW-0472">Membrane</keyword>
<evidence type="ECO:0000256" key="8">
    <source>
        <dbReference type="ARBA" id="ARBA00023180"/>
    </source>
</evidence>
<dbReference type="InterPro" id="IPR005331">
    <property type="entry name" value="Sulfotransferase"/>
</dbReference>
<reference evidence="11 12" key="1">
    <citation type="submission" date="2024-05" db="EMBL/GenBank/DDBJ databases">
        <title>Genome sequencing and assembly of Indian major carp, Cirrhinus mrigala (Hamilton, 1822).</title>
        <authorList>
            <person name="Mohindra V."/>
            <person name="Chowdhury L.M."/>
            <person name="Lal K."/>
            <person name="Jena J.K."/>
        </authorList>
    </citation>
    <scope>NUCLEOTIDE SEQUENCE [LARGE SCALE GENOMIC DNA]</scope>
    <source>
        <strain evidence="11">CM1030</strain>
        <tissue evidence="11">Blood</tissue>
    </source>
</reference>
<evidence type="ECO:0000256" key="1">
    <source>
        <dbReference type="ARBA" id="ARBA00004606"/>
    </source>
</evidence>
<evidence type="ECO:0000256" key="6">
    <source>
        <dbReference type="ARBA" id="ARBA00022989"/>
    </source>
</evidence>
<dbReference type="InterPro" id="IPR010635">
    <property type="entry name" value="Heparan_SO4-6-sulfoTrfase"/>
</dbReference>
<dbReference type="PANTHER" id="PTHR12812">
    <property type="entry name" value="HEPARAN SULFATE 6-O-SULFOTRANSFERASE 3"/>
    <property type="match status" value="1"/>
</dbReference>
<name>A0ABD0QFC0_CIRMR</name>
<proteinExistence type="inferred from homology"/>
<evidence type="ECO:0000313" key="11">
    <source>
        <dbReference type="EMBL" id="KAL0184413.1"/>
    </source>
</evidence>
<keyword evidence="12" id="KW-1185">Reference proteome</keyword>
<evidence type="ECO:0000313" key="12">
    <source>
        <dbReference type="Proteomes" id="UP001529510"/>
    </source>
</evidence>
<dbReference type="Proteomes" id="UP001529510">
    <property type="component" value="Unassembled WGS sequence"/>
</dbReference>
<evidence type="ECO:0000256" key="2">
    <source>
        <dbReference type="ARBA" id="ARBA00010109"/>
    </source>
</evidence>
<organism evidence="11 12">
    <name type="scientific">Cirrhinus mrigala</name>
    <name type="common">Mrigala</name>
    <dbReference type="NCBI Taxonomy" id="683832"/>
    <lineage>
        <taxon>Eukaryota</taxon>
        <taxon>Metazoa</taxon>
        <taxon>Chordata</taxon>
        <taxon>Craniata</taxon>
        <taxon>Vertebrata</taxon>
        <taxon>Euteleostomi</taxon>
        <taxon>Actinopterygii</taxon>
        <taxon>Neopterygii</taxon>
        <taxon>Teleostei</taxon>
        <taxon>Ostariophysi</taxon>
        <taxon>Cypriniformes</taxon>
        <taxon>Cyprinidae</taxon>
        <taxon>Labeoninae</taxon>
        <taxon>Labeonini</taxon>
        <taxon>Cirrhinus</taxon>
    </lineage>
</organism>
<evidence type="ECO:0000256" key="7">
    <source>
        <dbReference type="ARBA" id="ARBA00023136"/>
    </source>
</evidence>
<comment type="subcellular location">
    <subcellularLocation>
        <location evidence="1 9">Membrane</location>
        <topology evidence="1 9">Single-pass type II membrane protein</topology>
    </subcellularLocation>
</comment>
<dbReference type="PANTHER" id="PTHR12812:SF3">
    <property type="entry name" value="HEPARAN-SULFATE 6-O-SULFOTRANSFERASE 3"/>
    <property type="match status" value="1"/>
</dbReference>
<dbReference type="GO" id="GO:0016020">
    <property type="term" value="C:membrane"/>
    <property type="evidence" value="ECO:0007669"/>
    <property type="project" value="UniProtKB-SubCell"/>
</dbReference>
<comment type="similarity">
    <text evidence="2 9">Belongs to the sulfotransferase 6 family.</text>
</comment>
<sequence>MIGYQYICPAGGQACHFRTGDKLVRIGPPSTPDPTTDDLYREQDPEEDSPPKCASKFNFTERDLTRDVDFNIKGDDVIVFLHIQKTGGTTFGRHLVRNIRLEQPRNAHATDRVLHGLELRFARRLDGTDQLRACDYGQKAVSKAQEVTRLPLSHKLIRRIHLPLCCL</sequence>
<evidence type="ECO:0000256" key="3">
    <source>
        <dbReference type="ARBA" id="ARBA00022679"/>
    </source>
</evidence>
<evidence type="ECO:0000256" key="10">
    <source>
        <dbReference type="SAM" id="MobiDB-lite"/>
    </source>
</evidence>
<evidence type="ECO:0000256" key="5">
    <source>
        <dbReference type="ARBA" id="ARBA00022968"/>
    </source>
</evidence>
<dbReference type="InterPro" id="IPR027417">
    <property type="entry name" value="P-loop_NTPase"/>
</dbReference>